<feature type="region of interest" description="Disordered" evidence="2">
    <location>
        <begin position="190"/>
        <end position="216"/>
    </location>
</feature>
<accession>A0ABM3PX62</accession>
<feature type="compositionally biased region" description="Low complexity" evidence="2">
    <location>
        <begin position="190"/>
        <end position="213"/>
    </location>
</feature>
<proteinExistence type="predicted"/>
<keyword evidence="4" id="KW-1185">Reference proteome</keyword>
<feature type="domain" description="EF-hand" evidence="3">
    <location>
        <begin position="138"/>
        <end position="173"/>
    </location>
</feature>
<feature type="region of interest" description="Disordered" evidence="2">
    <location>
        <begin position="261"/>
        <end position="293"/>
    </location>
</feature>
<dbReference type="InterPro" id="IPR002048">
    <property type="entry name" value="EF_hand_dom"/>
</dbReference>
<dbReference type="Proteomes" id="UP001652583">
    <property type="component" value="Chromosome A2"/>
</dbReference>
<keyword evidence="1" id="KW-0175">Coiled coil</keyword>
<evidence type="ECO:0000313" key="4">
    <source>
        <dbReference type="Proteomes" id="UP001652583"/>
    </source>
</evidence>
<evidence type="ECO:0000259" key="3">
    <source>
        <dbReference type="PROSITE" id="PS50222"/>
    </source>
</evidence>
<feature type="non-terminal residue" evidence="5">
    <location>
        <position position="1"/>
    </location>
</feature>
<evidence type="ECO:0000256" key="1">
    <source>
        <dbReference type="SAM" id="Coils"/>
    </source>
</evidence>
<evidence type="ECO:0000313" key="5">
    <source>
        <dbReference type="RefSeq" id="XP_053076268.1"/>
    </source>
</evidence>
<feature type="region of interest" description="Disordered" evidence="2">
    <location>
        <begin position="423"/>
        <end position="473"/>
    </location>
</feature>
<dbReference type="Pfam" id="PF15799">
    <property type="entry name" value="CCD48"/>
    <property type="match status" value="1"/>
</dbReference>
<dbReference type="InterPro" id="IPR031601">
    <property type="entry name" value="CCD48"/>
</dbReference>
<feature type="coiled-coil region" evidence="1">
    <location>
        <begin position="578"/>
        <end position="622"/>
    </location>
</feature>
<feature type="compositionally biased region" description="Low complexity" evidence="2">
    <location>
        <begin position="89"/>
        <end position="101"/>
    </location>
</feature>
<feature type="compositionally biased region" description="Polar residues" evidence="2">
    <location>
        <begin position="423"/>
        <end position="434"/>
    </location>
</feature>
<name>A0ABM3PX62_ACIJB</name>
<dbReference type="RefSeq" id="XP_053076268.1">
    <property type="nucleotide sequence ID" value="XM_053220293.1"/>
</dbReference>
<gene>
    <name evidence="5" type="primary">EFCC1</name>
</gene>
<evidence type="ECO:0000256" key="2">
    <source>
        <dbReference type="SAM" id="MobiDB-lite"/>
    </source>
</evidence>
<feature type="compositionally biased region" description="Basic residues" evidence="2">
    <location>
        <begin position="268"/>
        <end position="280"/>
    </location>
</feature>
<dbReference type="GeneID" id="106977716"/>
<reference evidence="5" key="1">
    <citation type="submission" date="2025-08" db="UniProtKB">
        <authorList>
            <consortium name="RefSeq"/>
        </authorList>
    </citation>
    <scope>IDENTIFICATION</scope>
    <source>
        <tissue evidence="5">Blood</tissue>
    </source>
</reference>
<dbReference type="PROSITE" id="PS50222">
    <property type="entry name" value="EF_HAND_2"/>
    <property type="match status" value="1"/>
</dbReference>
<sequence length="690" mass="74380">GEESAGATRRSEKERGTRPSTPVPSKPTGEKRTTRQAGAAAGHGPPRRSNQTATAKPKPLLPRNSGAAPGSGGAEAPEKRRSAAKEPNGAGREAGMEGAAGDPYRRPARRTQWLLSALAHHYGLDRGVENEIVVLATGLDQYLQEVFHHLDCRGAGRLPRADFRALCAVLGLRAEGAAAGEAAAGEASGDAAARDANPGDAAAGDAAAGVATDGDADAEEEARLALRAEPPELTFRQFHARLCGYFGTRAGPRLPRGALSEHIETQIRLRRPRRRRRRTPHTPGPDGGRDGERLARLEEENGSLRELVEDLRAALQSSDARCLALQVGLWKSQAGAQEAGRVGPEVAARELRQARGALAVAEARAGRLRQGQVEVRRRAEEAREAVLRSLGRVRELEALARQVPGLQRWVRRLEGELRRYRSEGTQLPISSQGSPEPEAKSGEPEESGTRSPDTSPEGAWQSDSSSGNRPLDEVDGQLFRSVEGQAASDEEEEAKKWQEEQRSLAKVKTLLARLSSCRSGCDEQTAKKLVTYFGHFGSADHACTLEELEARIAVLVEQLGTQGCSEKTLGTPGEEAELQRKVEENEQLRLELQMVETERVRLSLLEEKLVDVVQLLQRLRDLNISKRALGKILLNTLDACKDPTHEGRSGPSAILDALHTALAGCELLRREPSAPASTAPALANPLLISC</sequence>
<protein>
    <submittedName>
        <fullName evidence="5">EF-hand and coiled-coil domain-containing protein 1</fullName>
    </submittedName>
</protein>
<feature type="region of interest" description="Disordered" evidence="2">
    <location>
        <begin position="1"/>
        <end position="104"/>
    </location>
</feature>
<organism evidence="4 5">
    <name type="scientific">Acinonyx jubatus</name>
    <name type="common">Cheetah</name>
    <dbReference type="NCBI Taxonomy" id="32536"/>
    <lineage>
        <taxon>Eukaryota</taxon>
        <taxon>Metazoa</taxon>
        <taxon>Chordata</taxon>
        <taxon>Craniata</taxon>
        <taxon>Vertebrata</taxon>
        <taxon>Euteleostomi</taxon>
        <taxon>Mammalia</taxon>
        <taxon>Eutheria</taxon>
        <taxon>Laurasiatheria</taxon>
        <taxon>Carnivora</taxon>
        <taxon>Feliformia</taxon>
        <taxon>Felidae</taxon>
        <taxon>Felinae</taxon>
        <taxon>Acinonyx</taxon>
    </lineage>
</organism>